<dbReference type="PROSITE" id="PS50206">
    <property type="entry name" value="RHODANESE_3"/>
    <property type="match status" value="1"/>
</dbReference>
<dbReference type="PaxDb" id="269797-Mbar_A1649"/>
<dbReference type="CDD" id="cd00158">
    <property type="entry name" value="RHOD"/>
    <property type="match status" value="1"/>
</dbReference>
<dbReference type="HOGENOM" id="CLU_089574_1_0_2"/>
<dbReference type="eggNOG" id="arCOG02021">
    <property type="taxonomic scope" value="Archaea"/>
</dbReference>
<feature type="domain" description="Rhodanese" evidence="2">
    <location>
        <begin position="64"/>
        <end position="162"/>
    </location>
</feature>
<dbReference type="PANTHER" id="PTHR45431:SF3">
    <property type="entry name" value="RHODANESE-LIKE DOMAIN-CONTAINING PROTEIN 15, CHLOROPLASTIC"/>
    <property type="match status" value="1"/>
</dbReference>
<evidence type="ECO:0000256" key="1">
    <source>
        <dbReference type="SAM" id="Phobius"/>
    </source>
</evidence>
<dbReference type="Gene3D" id="3.40.250.10">
    <property type="entry name" value="Rhodanese-like domain"/>
    <property type="match status" value="1"/>
</dbReference>
<dbReference type="InterPro" id="IPR036873">
    <property type="entry name" value="Rhodanese-like_dom_sf"/>
</dbReference>
<dbReference type="SUPFAM" id="SSF52821">
    <property type="entry name" value="Rhodanese/Cell cycle control phosphatase"/>
    <property type="match status" value="1"/>
</dbReference>
<dbReference type="Pfam" id="PF00581">
    <property type="entry name" value="Rhodanese"/>
    <property type="match status" value="1"/>
</dbReference>
<dbReference type="AlphaFoldDB" id="Q46BZ9"/>
<protein>
    <recommendedName>
        <fullName evidence="2">Rhodanese domain-containing protein</fullName>
    </recommendedName>
</protein>
<keyword evidence="1" id="KW-0812">Transmembrane</keyword>
<dbReference type="PANTHER" id="PTHR45431">
    <property type="entry name" value="RHODANESE-LIKE DOMAIN-CONTAINING PROTEIN 15, CHLOROPLASTIC"/>
    <property type="match status" value="1"/>
</dbReference>
<dbReference type="STRING" id="269797.Mbar_A1649"/>
<name>Q46BZ9_METBF</name>
<evidence type="ECO:0000259" key="2">
    <source>
        <dbReference type="PROSITE" id="PS50206"/>
    </source>
</evidence>
<accession>Q46BZ9</accession>
<dbReference type="InterPro" id="IPR052367">
    <property type="entry name" value="Thiosulfate_ST/Rhodanese-like"/>
</dbReference>
<feature type="transmembrane region" description="Helical" evidence="1">
    <location>
        <begin position="23"/>
        <end position="40"/>
    </location>
</feature>
<keyword evidence="1" id="KW-0472">Membrane</keyword>
<keyword evidence="1" id="KW-1133">Transmembrane helix</keyword>
<dbReference type="SMART" id="SM00450">
    <property type="entry name" value="RHOD"/>
    <property type="match status" value="1"/>
</dbReference>
<dbReference type="KEGG" id="mba:Mbar_A1649"/>
<gene>
    <name evidence="3" type="ordered locus">Mbar_A1649</name>
</gene>
<evidence type="ECO:0000313" key="3">
    <source>
        <dbReference type="EMBL" id="AAZ70593.1"/>
    </source>
</evidence>
<proteinExistence type="predicted"/>
<reference evidence="3" key="1">
    <citation type="submission" date="2006-06" db="EMBL/GenBank/DDBJ databases">
        <title>Complete sequence of chromosome 1 of Methanosarcina barkeri str. fusaro.</title>
        <authorList>
            <person name="Copeland A."/>
            <person name="Lucas S."/>
            <person name="Lapidus A."/>
            <person name="Barry K."/>
            <person name="Detter J.C."/>
            <person name="Glavina T."/>
            <person name="Hammon N."/>
            <person name="Israni S."/>
            <person name="Pitluck S."/>
            <person name="Goodwin L.A."/>
            <person name="Saunders E.H."/>
            <person name="Schmutz J."/>
            <person name="Larimer F."/>
            <person name="Land M."/>
            <person name="Anderson I."/>
            <person name="Richardson P."/>
        </authorList>
    </citation>
    <scope>NUCLEOTIDE SEQUENCE</scope>
    <source>
        <strain evidence="3">Fusaro</strain>
    </source>
</reference>
<dbReference type="EMBL" id="CP000099">
    <property type="protein sequence ID" value="AAZ70593.1"/>
    <property type="molecule type" value="Genomic_DNA"/>
</dbReference>
<organism evidence="3">
    <name type="scientific">Methanosarcina barkeri (strain Fusaro / DSM 804)</name>
    <dbReference type="NCBI Taxonomy" id="269797"/>
    <lineage>
        <taxon>Archaea</taxon>
        <taxon>Methanobacteriati</taxon>
        <taxon>Methanobacteriota</taxon>
        <taxon>Stenosarchaea group</taxon>
        <taxon>Methanomicrobia</taxon>
        <taxon>Methanosarcinales</taxon>
        <taxon>Methanosarcinaceae</taxon>
        <taxon>Methanosarcina</taxon>
    </lineage>
</organism>
<sequence>MYLLTFKGLIYSAGGTWLNKGNLMYFGSLIFLFLVVFLIFSEQRTEKTSGLEKVSVQEAKEMIEKGDVFVLDVRTPDEFNSSHIKGATLIPLSNAFGSNLSSESLLKAHIDEVPKEKILVYCRTGRRSDTAGRMLVNAGYTQVYNMVGGIIAWTDAGYPVVSSEDTESEGSHN</sequence>
<dbReference type="InterPro" id="IPR001763">
    <property type="entry name" value="Rhodanese-like_dom"/>
</dbReference>